<evidence type="ECO:0000313" key="3">
    <source>
        <dbReference type="EMBL" id="PAV58115.1"/>
    </source>
</evidence>
<feature type="region of interest" description="Disordered" evidence="1">
    <location>
        <begin position="105"/>
        <end position="237"/>
    </location>
</feature>
<feature type="compositionally biased region" description="Basic residues" evidence="1">
    <location>
        <begin position="166"/>
        <end position="176"/>
    </location>
</feature>
<feature type="transmembrane region" description="Helical" evidence="2">
    <location>
        <begin position="49"/>
        <end position="71"/>
    </location>
</feature>
<gene>
    <name evidence="3" type="ORF">WR25_25263</name>
</gene>
<feature type="compositionally biased region" description="Polar residues" evidence="1">
    <location>
        <begin position="128"/>
        <end position="150"/>
    </location>
</feature>
<name>A0A2A2J910_9BILA</name>
<evidence type="ECO:0000313" key="4">
    <source>
        <dbReference type="Proteomes" id="UP000218231"/>
    </source>
</evidence>
<organism evidence="3 4">
    <name type="scientific">Diploscapter pachys</name>
    <dbReference type="NCBI Taxonomy" id="2018661"/>
    <lineage>
        <taxon>Eukaryota</taxon>
        <taxon>Metazoa</taxon>
        <taxon>Ecdysozoa</taxon>
        <taxon>Nematoda</taxon>
        <taxon>Chromadorea</taxon>
        <taxon>Rhabditida</taxon>
        <taxon>Rhabditina</taxon>
        <taxon>Rhabditomorpha</taxon>
        <taxon>Rhabditoidea</taxon>
        <taxon>Rhabditidae</taxon>
        <taxon>Diploscapter</taxon>
    </lineage>
</organism>
<feature type="compositionally biased region" description="Basic and acidic residues" evidence="1">
    <location>
        <begin position="105"/>
        <end position="127"/>
    </location>
</feature>
<evidence type="ECO:0000256" key="2">
    <source>
        <dbReference type="SAM" id="Phobius"/>
    </source>
</evidence>
<protein>
    <submittedName>
        <fullName evidence="3">Uncharacterized protein</fullName>
    </submittedName>
</protein>
<sequence>MVRLGQWAQFLECVLLPAFGLCISTLSHGPACAEFFYNTASDGTCWLHWYIIFFGGVITMNIICFSILFIVQMLHRRWKKNIHVEYELLDYNDMKKAKESGWIDAEQKHREKEEKDNEVYKSTEKPQELSQQAQPVKSKKQSPNTKNNPKQAEKRGESDRPNKSNVRPKKKKKRKAAYPLSDSEESKSIGHASLREVAKPPLSPPTSVKRQKDAQKRPTIEKKDTATVTAVRQQGKS</sequence>
<feature type="compositionally biased region" description="Basic and acidic residues" evidence="1">
    <location>
        <begin position="184"/>
        <end position="198"/>
    </location>
</feature>
<reference evidence="3 4" key="1">
    <citation type="journal article" date="2017" name="Curr. Biol.">
        <title>Genome architecture and evolution of a unichromosomal asexual nematode.</title>
        <authorList>
            <person name="Fradin H."/>
            <person name="Zegar C."/>
            <person name="Gutwein M."/>
            <person name="Lucas J."/>
            <person name="Kovtun M."/>
            <person name="Corcoran D."/>
            <person name="Baugh L.R."/>
            <person name="Kiontke K."/>
            <person name="Gunsalus K."/>
            <person name="Fitch D.H."/>
            <person name="Piano F."/>
        </authorList>
    </citation>
    <scope>NUCLEOTIDE SEQUENCE [LARGE SCALE GENOMIC DNA]</scope>
    <source>
        <strain evidence="3">PF1309</strain>
    </source>
</reference>
<evidence type="ECO:0000256" key="1">
    <source>
        <dbReference type="SAM" id="MobiDB-lite"/>
    </source>
</evidence>
<feature type="compositionally biased region" description="Polar residues" evidence="1">
    <location>
        <begin position="226"/>
        <end position="237"/>
    </location>
</feature>
<accession>A0A2A2J910</accession>
<comment type="caution">
    <text evidence="3">The sequence shown here is derived from an EMBL/GenBank/DDBJ whole genome shotgun (WGS) entry which is preliminary data.</text>
</comment>
<dbReference type="AlphaFoldDB" id="A0A2A2J910"/>
<feature type="compositionally biased region" description="Basic and acidic residues" evidence="1">
    <location>
        <begin position="210"/>
        <end position="225"/>
    </location>
</feature>
<keyword evidence="4" id="KW-1185">Reference proteome</keyword>
<feature type="compositionally biased region" description="Basic and acidic residues" evidence="1">
    <location>
        <begin position="151"/>
        <end position="162"/>
    </location>
</feature>
<proteinExistence type="predicted"/>
<dbReference type="Proteomes" id="UP000218231">
    <property type="component" value="Unassembled WGS sequence"/>
</dbReference>
<keyword evidence="2" id="KW-1133">Transmembrane helix</keyword>
<keyword evidence="2" id="KW-0812">Transmembrane</keyword>
<dbReference type="EMBL" id="LIAE01010599">
    <property type="protein sequence ID" value="PAV58115.1"/>
    <property type="molecule type" value="Genomic_DNA"/>
</dbReference>
<keyword evidence="2" id="KW-0472">Membrane</keyword>